<dbReference type="EMBL" id="AACKDQ010000043">
    <property type="protein sequence ID" value="EAK9318246.1"/>
    <property type="molecule type" value="Genomic_DNA"/>
</dbReference>
<dbReference type="Proteomes" id="UP000423131">
    <property type="component" value="Unassembled WGS sequence"/>
</dbReference>
<organism evidence="4 5">
    <name type="scientific">Listeria monocytogenes</name>
    <dbReference type="NCBI Taxonomy" id="1639"/>
    <lineage>
        <taxon>Bacteria</taxon>
        <taxon>Bacillati</taxon>
        <taxon>Bacillota</taxon>
        <taxon>Bacilli</taxon>
        <taxon>Bacillales</taxon>
        <taxon>Listeriaceae</taxon>
        <taxon>Listeria</taxon>
    </lineage>
</organism>
<gene>
    <name evidence="1" type="ORF">FA835_14205</name>
    <name evidence="3" type="ORF">FLQ97_15290</name>
    <name evidence="2" type="ORF">FLR03_15620</name>
    <name evidence="4" type="ORF">FNX40_15675</name>
</gene>
<evidence type="ECO:0000313" key="2">
    <source>
        <dbReference type="EMBL" id="ECB9475099.1"/>
    </source>
</evidence>
<dbReference type="EMBL" id="AAHZFY010000061">
    <property type="protein sequence ID" value="ECB9515083.1"/>
    <property type="molecule type" value="Genomic_DNA"/>
</dbReference>
<sequence length="99" mass="11414">MQNEVDVIVDVRCYLPDMCYSYDPIHGRTVCIRKDIIGTFVALGRSVPPERLNKVMNLTPLQVEAMEYGSKSGFDKIESNHILVSKLSKEMGERKWYIF</sequence>
<dbReference type="Proteomes" id="UP000410967">
    <property type="component" value="Unassembled WGS sequence"/>
</dbReference>
<dbReference type="RefSeq" id="WP_031670070.1">
    <property type="nucleotide sequence ID" value="NZ_MZ043158.1"/>
</dbReference>
<dbReference type="Proteomes" id="UP000389283">
    <property type="component" value="Unassembled WGS sequence"/>
</dbReference>
<evidence type="ECO:0000313" key="7">
    <source>
        <dbReference type="Proteomes" id="UP000410967"/>
    </source>
</evidence>
<reference evidence="5 6" key="2">
    <citation type="submission" date="2019-07" db="EMBL/GenBank/DDBJ databases">
        <authorList>
            <consortium name="GenomeTrakr: Next Generation Sequencing Network for Food Pathogen Tracability"/>
        </authorList>
    </citation>
    <scope>NUCLEOTIDE SEQUENCE [LARGE SCALE GENOMIC DNA]</scope>
    <source>
        <strain evidence="2 8">FDA00014336</strain>
        <strain evidence="4 5">FDA00014370</strain>
        <strain evidence="3 6">FDA00014392</strain>
    </source>
</reference>
<proteinExistence type="predicted"/>
<accession>A0A5L9R439</accession>
<reference evidence="1 7" key="1">
    <citation type="submission" date="2019-04" db="EMBL/GenBank/DDBJ databases">
        <authorList>
            <consortium name="GenomeTrakr network: Whole genome sequencing for foodborne pathogen traceback"/>
        </authorList>
    </citation>
    <scope>NUCLEOTIDE SEQUENCE [LARGE SCALE GENOMIC DNA]</scope>
    <source>
        <strain evidence="1 7">PHLUSALM00088</strain>
    </source>
</reference>
<dbReference type="AlphaFoldDB" id="A0A5L9R439"/>
<evidence type="ECO:0000313" key="4">
    <source>
        <dbReference type="EMBL" id="ECC1558232.1"/>
    </source>
</evidence>
<evidence type="ECO:0000313" key="3">
    <source>
        <dbReference type="EMBL" id="ECB9515083.1"/>
    </source>
</evidence>
<evidence type="ECO:0000313" key="6">
    <source>
        <dbReference type="Proteomes" id="UP000398321"/>
    </source>
</evidence>
<evidence type="ECO:0000313" key="8">
    <source>
        <dbReference type="Proteomes" id="UP000423131"/>
    </source>
</evidence>
<dbReference type="EMBL" id="AAIAJJ010000016">
    <property type="protein sequence ID" value="ECC1558232.1"/>
    <property type="molecule type" value="Genomic_DNA"/>
</dbReference>
<evidence type="ECO:0000313" key="5">
    <source>
        <dbReference type="Proteomes" id="UP000389283"/>
    </source>
</evidence>
<name>A0A5L9R439_LISMN</name>
<comment type="caution">
    <text evidence="4">The sequence shown here is derived from an EMBL/GenBank/DDBJ whole genome shotgun (WGS) entry which is preliminary data.</text>
</comment>
<dbReference type="EMBL" id="AAHZFN010000031">
    <property type="protein sequence ID" value="ECB9475099.1"/>
    <property type="molecule type" value="Genomic_DNA"/>
</dbReference>
<protein>
    <submittedName>
        <fullName evidence="4">Uncharacterized protein</fullName>
    </submittedName>
</protein>
<dbReference type="Proteomes" id="UP000398321">
    <property type="component" value="Unassembled WGS sequence"/>
</dbReference>
<evidence type="ECO:0000313" key="1">
    <source>
        <dbReference type="EMBL" id="EAK9318246.1"/>
    </source>
</evidence>